<sequence length="80" mass="9500">HEPIYLNSVMFLPQYYNFRRILITLKRYLLPSALYIKSECRILNLHIVSVCVYCTSSMVSLHFTCVLSDPTFLEFHRHGF</sequence>
<accession>A0AAD7ZRN4</accession>
<feature type="non-terminal residue" evidence="1">
    <location>
        <position position="1"/>
    </location>
</feature>
<evidence type="ECO:0000313" key="1">
    <source>
        <dbReference type="EMBL" id="KAJ9585604.1"/>
    </source>
</evidence>
<dbReference type="EMBL" id="JASPKZ010007259">
    <property type="protein sequence ID" value="KAJ9585604.1"/>
    <property type="molecule type" value="Genomic_DNA"/>
</dbReference>
<reference evidence="1" key="2">
    <citation type="submission" date="2023-05" db="EMBL/GenBank/DDBJ databases">
        <authorList>
            <person name="Fouks B."/>
        </authorList>
    </citation>
    <scope>NUCLEOTIDE SEQUENCE</scope>
    <source>
        <strain evidence="1">Stay&amp;Tobe</strain>
        <tissue evidence="1">Testes</tissue>
    </source>
</reference>
<comment type="caution">
    <text evidence="1">The sequence shown here is derived from an EMBL/GenBank/DDBJ whole genome shotgun (WGS) entry which is preliminary data.</text>
</comment>
<name>A0AAD7ZRN4_DIPPU</name>
<proteinExistence type="predicted"/>
<protein>
    <submittedName>
        <fullName evidence="1">Uncharacterized protein</fullName>
    </submittedName>
</protein>
<keyword evidence="2" id="KW-1185">Reference proteome</keyword>
<dbReference type="AlphaFoldDB" id="A0AAD7ZRN4"/>
<reference evidence="1" key="1">
    <citation type="journal article" date="2023" name="IScience">
        <title>Live-bearing cockroach genome reveals convergent evolutionary mechanisms linked to viviparity in insects and beyond.</title>
        <authorList>
            <person name="Fouks B."/>
            <person name="Harrison M.C."/>
            <person name="Mikhailova A.A."/>
            <person name="Marchal E."/>
            <person name="English S."/>
            <person name="Carruthers M."/>
            <person name="Jennings E.C."/>
            <person name="Chiamaka E.L."/>
            <person name="Frigard R.A."/>
            <person name="Pippel M."/>
            <person name="Attardo G.M."/>
            <person name="Benoit J.B."/>
            <person name="Bornberg-Bauer E."/>
            <person name="Tobe S.S."/>
        </authorList>
    </citation>
    <scope>NUCLEOTIDE SEQUENCE</scope>
    <source>
        <strain evidence="1">Stay&amp;Tobe</strain>
    </source>
</reference>
<evidence type="ECO:0000313" key="2">
    <source>
        <dbReference type="Proteomes" id="UP001233999"/>
    </source>
</evidence>
<feature type="non-terminal residue" evidence="1">
    <location>
        <position position="80"/>
    </location>
</feature>
<organism evidence="1 2">
    <name type="scientific">Diploptera punctata</name>
    <name type="common">Pacific beetle cockroach</name>
    <dbReference type="NCBI Taxonomy" id="6984"/>
    <lineage>
        <taxon>Eukaryota</taxon>
        <taxon>Metazoa</taxon>
        <taxon>Ecdysozoa</taxon>
        <taxon>Arthropoda</taxon>
        <taxon>Hexapoda</taxon>
        <taxon>Insecta</taxon>
        <taxon>Pterygota</taxon>
        <taxon>Neoptera</taxon>
        <taxon>Polyneoptera</taxon>
        <taxon>Dictyoptera</taxon>
        <taxon>Blattodea</taxon>
        <taxon>Blaberoidea</taxon>
        <taxon>Blaberidae</taxon>
        <taxon>Diplopterinae</taxon>
        <taxon>Diploptera</taxon>
    </lineage>
</organism>
<dbReference type="Proteomes" id="UP001233999">
    <property type="component" value="Unassembled WGS sequence"/>
</dbReference>
<gene>
    <name evidence="1" type="ORF">L9F63_002634</name>
</gene>